<keyword evidence="1" id="KW-0472">Membrane</keyword>
<keyword evidence="3" id="KW-1185">Reference proteome</keyword>
<reference evidence="2 3" key="1">
    <citation type="journal article" date="2018" name="Sci. Rep.">
        <title>Genomic signatures of local adaptation to the degree of environmental predictability in rotifers.</title>
        <authorList>
            <person name="Franch-Gras L."/>
            <person name="Hahn C."/>
            <person name="Garcia-Roger E.M."/>
            <person name="Carmona M.J."/>
            <person name="Serra M."/>
            <person name="Gomez A."/>
        </authorList>
    </citation>
    <scope>NUCLEOTIDE SEQUENCE [LARGE SCALE GENOMIC DNA]</scope>
    <source>
        <strain evidence="2">HYR1</strain>
    </source>
</reference>
<accession>A0A3M7Q681</accession>
<proteinExistence type="predicted"/>
<evidence type="ECO:0000313" key="3">
    <source>
        <dbReference type="Proteomes" id="UP000276133"/>
    </source>
</evidence>
<comment type="caution">
    <text evidence="2">The sequence shown here is derived from an EMBL/GenBank/DDBJ whole genome shotgun (WGS) entry which is preliminary data.</text>
</comment>
<gene>
    <name evidence="2" type="ORF">BpHYR1_027231</name>
</gene>
<feature type="transmembrane region" description="Helical" evidence="1">
    <location>
        <begin position="7"/>
        <end position="23"/>
    </location>
</feature>
<keyword evidence="1" id="KW-1133">Transmembrane helix</keyword>
<evidence type="ECO:0000313" key="2">
    <source>
        <dbReference type="EMBL" id="RNA06853.1"/>
    </source>
</evidence>
<dbReference type="Proteomes" id="UP000276133">
    <property type="component" value="Unassembled WGS sequence"/>
</dbReference>
<sequence length="113" mass="13556">MLFYLKYSLVSKLIFIFLVYKITPKSNKIFKAINYSVLLLYFLFLNTFKNIYKLMENFFYLTNGQIDINIKTKTNNRYSKIESSVTKSITHLVTSKSEEEYDKNAFKNFRKIK</sequence>
<dbReference type="AlphaFoldDB" id="A0A3M7Q681"/>
<organism evidence="2 3">
    <name type="scientific">Brachionus plicatilis</name>
    <name type="common">Marine rotifer</name>
    <name type="synonym">Brachionus muelleri</name>
    <dbReference type="NCBI Taxonomy" id="10195"/>
    <lineage>
        <taxon>Eukaryota</taxon>
        <taxon>Metazoa</taxon>
        <taxon>Spiralia</taxon>
        <taxon>Gnathifera</taxon>
        <taxon>Rotifera</taxon>
        <taxon>Eurotatoria</taxon>
        <taxon>Monogononta</taxon>
        <taxon>Pseudotrocha</taxon>
        <taxon>Ploima</taxon>
        <taxon>Brachionidae</taxon>
        <taxon>Brachionus</taxon>
    </lineage>
</organism>
<name>A0A3M7Q681_BRAPC</name>
<protein>
    <submittedName>
        <fullName evidence="2">Uncharacterized protein</fullName>
    </submittedName>
</protein>
<evidence type="ECO:0000256" key="1">
    <source>
        <dbReference type="SAM" id="Phobius"/>
    </source>
</evidence>
<keyword evidence="1" id="KW-0812">Transmembrane</keyword>
<feature type="transmembrane region" description="Helical" evidence="1">
    <location>
        <begin position="29"/>
        <end position="48"/>
    </location>
</feature>
<dbReference type="EMBL" id="REGN01007258">
    <property type="protein sequence ID" value="RNA06853.1"/>
    <property type="molecule type" value="Genomic_DNA"/>
</dbReference>